<dbReference type="PANTHER" id="PTHR30469">
    <property type="entry name" value="MULTIDRUG RESISTANCE PROTEIN MDTA"/>
    <property type="match status" value="1"/>
</dbReference>
<evidence type="ECO:0000313" key="3">
    <source>
        <dbReference type="EMBL" id="QDT13270.1"/>
    </source>
</evidence>
<sequence length="313" mass="34088" precursor="true">MTFSPRFIVPTLALLLGSLVPSGVVLGDDVDKAAKTQATEIQAAKEKIILRVEEAQVSLIQNAFIAAPMAGVVAKVDVSEGDDVQAGSRLVLLKDDQARSELQATKAAYEAARLVGDNDVDKRYAERTLEVRQREYQQSQIANNNFPGTISATELEKLRLVVDQSQLAIEQAAHDLLVARATAAEKQAAVNIAQERLNKHGIETLVPGFVTEVDVEPGEWVEAGKPIVRVISINPIRVECFIDGNDHGAELVGHSVRFVAAAWEDDEAVKGKVTFVSPEMHPVTGQVRLWATIENPDRNLRSGMRGQLEIMAK</sequence>
<dbReference type="Gene3D" id="2.40.50.100">
    <property type="match status" value="1"/>
</dbReference>
<protein>
    <submittedName>
        <fullName evidence="3">Putative efflux pump membrane fusion protein</fullName>
    </submittedName>
</protein>
<evidence type="ECO:0000313" key="4">
    <source>
        <dbReference type="Proteomes" id="UP000319817"/>
    </source>
</evidence>
<keyword evidence="1" id="KW-0732">Signal</keyword>
<dbReference type="GO" id="GO:1990281">
    <property type="term" value="C:efflux pump complex"/>
    <property type="evidence" value="ECO:0007669"/>
    <property type="project" value="TreeGrafter"/>
</dbReference>
<reference evidence="3 4" key="1">
    <citation type="submission" date="2019-02" db="EMBL/GenBank/DDBJ databases">
        <title>Deep-cultivation of Planctomycetes and their phenomic and genomic characterization uncovers novel biology.</title>
        <authorList>
            <person name="Wiegand S."/>
            <person name="Jogler M."/>
            <person name="Boedeker C."/>
            <person name="Pinto D."/>
            <person name="Vollmers J."/>
            <person name="Rivas-Marin E."/>
            <person name="Kohn T."/>
            <person name="Peeters S.H."/>
            <person name="Heuer A."/>
            <person name="Rast P."/>
            <person name="Oberbeckmann S."/>
            <person name="Bunk B."/>
            <person name="Jeske O."/>
            <person name="Meyerdierks A."/>
            <person name="Storesund J.E."/>
            <person name="Kallscheuer N."/>
            <person name="Luecker S."/>
            <person name="Lage O.M."/>
            <person name="Pohl T."/>
            <person name="Merkel B.J."/>
            <person name="Hornburger P."/>
            <person name="Mueller R.-W."/>
            <person name="Bruemmer F."/>
            <person name="Labrenz M."/>
            <person name="Spormann A.M."/>
            <person name="Op den Camp H."/>
            <person name="Overmann J."/>
            <person name="Amann R."/>
            <person name="Jetten M.S.M."/>
            <person name="Mascher T."/>
            <person name="Medema M.H."/>
            <person name="Devos D.P."/>
            <person name="Kaster A.-K."/>
            <person name="Ovreas L."/>
            <person name="Rohde M."/>
            <person name="Galperin M.Y."/>
            <person name="Jogler C."/>
        </authorList>
    </citation>
    <scope>NUCLEOTIDE SEQUENCE [LARGE SCALE GENOMIC DNA]</scope>
    <source>
        <strain evidence="3 4">K23_9</strain>
    </source>
</reference>
<feature type="domain" description="CusB-like beta-barrel" evidence="2">
    <location>
        <begin position="252"/>
        <end position="312"/>
    </location>
</feature>
<dbReference type="Pfam" id="PF25954">
    <property type="entry name" value="Beta-barrel_RND_2"/>
    <property type="match status" value="1"/>
</dbReference>
<dbReference type="GO" id="GO:0015562">
    <property type="term" value="F:efflux transmembrane transporter activity"/>
    <property type="evidence" value="ECO:0007669"/>
    <property type="project" value="TreeGrafter"/>
</dbReference>
<keyword evidence="4" id="KW-1185">Reference proteome</keyword>
<dbReference type="OrthoDB" id="259511at2"/>
<organism evidence="3 4">
    <name type="scientific">Stieleria marina</name>
    <dbReference type="NCBI Taxonomy" id="1930275"/>
    <lineage>
        <taxon>Bacteria</taxon>
        <taxon>Pseudomonadati</taxon>
        <taxon>Planctomycetota</taxon>
        <taxon>Planctomycetia</taxon>
        <taxon>Pirellulales</taxon>
        <taxon>Pirellulaceae</taxon>
        <taxon>Stieleria</taxon>
    </lineage>
</organism>
<evidence type="ECO:0000259" key="2">
    <source>
        <dbReference type="Pfam" id="PF25954"/>
    </source>
</evidence>
<dbReference type="AlphaFoldDB" id="A0A517P1L7"/>
<dbReference type="Proteomes" id="UP000319817">
    <property type="component" value="Chromosome"/>
</dbReference>
<dbReference type="RefSeq" id="WP_145421033.1">
    <property type="nucleotide sequence ID" value="NZ_CP036526.1"/>
</dbReference>
<gene>
    <name evidence="3" type="ORF">K239x_52880</name>
</gene>
<feature type="signal peptide" evidence="1">
    <location>
        <begin position="1"/>
        <end position="27"/>
    </location>
</feature>
<dbReference type="Gene3D" id="2.40.30.170">
    <property type="match status" value="1"/>
</dbReference>
<evidence type="ECO:0000256" key="1">
    <source>
        <dbReference type="SAM" id="SignalP"/>
    </source>
</evidence>
<accession>A0A517P1L7</accession>
<proteinExistence type="predicted"/>
<dbReference type="InterPro" id="IPR058792">
    <property type="entry name" value="Beta-barrel_RND_2"/>
</dbReference>
<dbReference type="SUPFAM" id="SSF111369">
    <property type="entry name" value="HlyD-like secretion proteins"/>
    <property type="match status" value="1"/>
</dbReference>
<dbReference type="EMBL" id="CP036526">
    <property type="protein sequence ID" value="QDT13270.1"/>
    <property type="molecule type" value="Genomic_DNA"/>
</dbReference>
<feature type="chain" id="PRO_5021852221" evidence="1">
    <location>
        <begin position="28"/>
        <end position="313"/>
    </location>
</feature>
<name>A0A517P1L7_9BACT</name>